<dbReference type="GO" id="GO:0005829">
    <property type="term" value="C:cytosol"/>
    <property type="evidence" value="ECO:0007669"/>
    <property type="project" value="TreeGrafter"/>
</dbReference>
<evidence type="ECO:0000256" key="3">
    <source>
        <dbReference type="ARBA" id="ARBA00022722"/>
    </source>
</evidence>
<dbReference type="EMBL" id="JXKG01000005">
    <property type="protein sequence ID" value="OJG15795.1"/>
    <property type="molecule type" value="Genomic_DNA"/>
</dbReference>
<evidence type="ECO:0000256" key="1">
    <source>
        <dbReference type="ARBA" id="ARBA00006847"/>
    </source>
</evidence>
<proteinExistence type="inferred from homology"/>
<dbReference type="SMART" id="SM00490">
    <property type="entry name" value="HELICc"/>
    <property type="match status" value="1"/>
</dbReference>
<reference evidence="12 13" key="1">
    <citation type="submission" date="2014-12" db="EMBL/GenBank/DDBJ databases">
        <title>Draft genome sequences of 29 type strains of Enterococci.</title>
        <authorList>
            <person name="Zhong Z."/>
            <person name="Sun Z."/>
            <person name="Liu W."/>
            <person name="Zhang W."/>
            <person name="Zhang H."/>
        </authorList>
    </citation>
    <scope>NUCLEOTIDE SEQUENCE [LARGE SCALE GENOMIC DNA]</scope>
    <source>
        <strain evidence="12 13">DSM 21207</strain>
    </source>
</reference>
<keyword evidence="7" id="KW-0347">Helicase</keyword>
<sequence length="756" mass="87722">MEYLAKSAGETIIQHTENLLKNYDLLKKYYPEIPVNWSLLRLICKYHDLGKINELFQQKIREGTMKKEGEIPHALLSIALLPVKELKKVYGVADVKAMTYAIALHHERDFSQLTKDQYDNEIAKLQVPAKHFPFSELGLPFPNEIKRPDARFYRFLHRPSSKDDYFKLYVMLKGLLNRIDYAASGDYPVEYPANFLSHNMSRVLNGWKQKSPTGTADWNEMQKYVEQHQNDNLIVIGQTGLGKTEAGLLWLGDNKGFFTLPLRAAINAIYTRIRDGIADKANYQQQVGILHSDSLAVLLAEDSENEVVELDQLANYLNETRSWSLPLTVTTLDQTFDFVYHYAGFEKKLATFAYSKVVIDEIQMYSPDLLAYLLKGLKEIQDFGGKFLVMTATLPAYLLDLFQSQGLKWEMREQPFLDEDLLERHYLQLIKDNLSAEMVAKLYQKGKLLVICNTVRKAKEVYQELSTLLPKVEIQLIHSQFIRKDRQQKEQEIMEFAQSNQAGIWIATQVVEASLDIDFDLLITELSELNGLFQRMGRCYRKRSLVNRNKPNVYVFDGGDNFTSGISKSEYSIVHDEIFSLSKKALRSREDGILNEHEKMSLIAATYTTEALKETSYYHQIKTMLAWLSVTENDDKSEKEVKRLFRNIQSRAIIPRKIYDDFTTEINECVRVLTLTSKEISQQFKENPSIIRRIYRSKLDDYKISIAEWLFIKCAQQNQVQFKEIGKYEGFYIVDGKYAKDYGFETLHGVEEDRFF</sequence>
<evidence type="ECO:0000313" key="13">
    <source>
        <dbReference type="Proteomes" id="UP000182835"/>
    </source>
</evidence>
<dbReference type="GO" id="GO:0046872">
    <property type="term" value="F:metal ion binding"/>
    <property type="evidence" value="ECO:0007669"/>
    <property type="project" value="UniProtKB-KW"/>
</dbReference>
<evidence type="ECO:0000256" key="9">
    <source>
        <dbReference type="ARBA" id="ARBA00023118"/>
    </source>
</evidence>
<evidence type="ECO:0000256" key="7">
    <source>
        <dbReference type="ARBA" id="ARBA00022806"/>
    </source>
</evidence>
<evidence type="ECO:0000256" key="5">
    <source>
        <dbReference type="ARBA" id="ARBA00022741"/>
    </source>
</evidence>
<dbReference type="InterPro" id="IPR006474">
    <property type="entry name" value="Helicase_Cas3_CRISPR-ass_core"/>
</dbReference>
<dbReference type="Gene3D" id="1.10.3210.30">
    <property type="match status" value="1"/>
</dbReference>
<organism evidence="12 13">
    <name type="scientific">Enterococcus canintestini</name>
    <dbReference type="NCBI Taxonomy" id="317010"/>
    <lineage>
        <taxon>Bacteria</taxon>
        <taxon>Bacillati</taxon>
        <taxon>Bacillota</taxon>
        <taxon>Bacilli</taxon>
        <taxon>Lactobacillales</taxon>
        <taxon>Enterococcaceae</taxon>
        <taxon>Enterococcus</taxon>
    </lineage>
</organism>
<dbReference type="Proteomes" id="UP000182835">
    <property type="component" value="Unassembled WGS sequence"/>
</dbReference>
<dbReference type="AlphaFoldDB" id="A0A1L8R7V9"/>
<dbReference type="GO" id="GO:0003676">
    <property type="term" value="F:nucleic acid binding"/>
    <property type="evidence" value="ECO:0007669"/>
    <property type="project" value="InterPro"/>
</dbReference>
<dbReference type="GO" id="GO:0005524">
    <property type="term" value="F:ATP binding"/>
    <property type="evidence" value="ECO:0007669"/>
    <property type="project" value="UniProtKB-KW"/>
</dbReference>
<evidence type="ECO:0000259" key="11">
    <source>
        <dbReference type="PROSITE" id="PS51643"/>
    </source>
</evidence>
<dbReference type="STRING" id="317010.RU96_GL002100"/>
<evidence type="ECO:0000256" key="8">
    <source>
        <dbReference type="ARBA" id="ARBA00022840"/>
    </source>
</evidence>
<protein>
    <submittedName>
        <fullName evidence="12">CRISPR-associated helicase cas3</fullName>
    </submittedName>
</protein>
<dbReference type="Gene3D" id="3.40.50.300">
    <property type="entry name" value="P-loop containing nucleotide triphosphate hydrolases"/>
    <property type="match status" value="2"/>
</dbReference>
<dbReference type="InterPro" id="IPR027417">
    <property type="entry name" value="P-loop_NTPase"/>
</dbReference>
<keyword evidence="9" id="KW-0051">Antiviral defense</keyword>
<dbReference type="PANTHER" id="PTHR47959:SF16">
    <property type="entry name" value="CRISPR-ASSOCIATED NUCLEASE_HELICASE CAS3-RELATED"/>
    <property type="match status" value="1"/>
</dbReference>
<dbReference type="SMART" id="SM00487">
    <property type="entry name" value="DEXDc"/>
    <property type="match status" value="1"/>
</dbReference>
<dbReference type="InterPro" id="IPR050079">
    <property type="entry name" value="DEAD_box_RNA_helicase"/>
</dbReference>
<dbReference type="InterPro" id="IPR054712">
    <property type="entry name" value="Cas3-like_dom"/>
</dbReference>
<dbReference type="Pfam" id="PF22590">
    <property type="entry name" value="Cas3-like_C_2"/>
    <property type="match status" value="1"/>
</dbReference>
<keyword evidence="5" id="KW-0547">Nucleotide-binding</keyword>
<dbReference type="NCBIfam" id="TIGR01596">
    <property type="entry name" value="cas3_HD"/>
    <property type="match status" value="1"/>
</dbReference>
<evidence type="ECO:0000256" key="4">
    <source>
        <dbReference type="ARBA" id="ARBA00022723"/>
    </source>
</evidence>
<dbReference type="SUPFAM" id="SSF52540">
    <property type="entry name" value="P-loop containing nucleoside triphosphate hydrolases"/>
    <property type="match status" value="1"/>
</dbReference>
<evidence type="ECO:0000313" key="12">
    <source>
        <dbReference type="EMBL" id="OJG15795.1"/>
    </source>
</evidence>
<dbReference type="OrthoDB" id="9810236at2"/>
<dbReference type="PANTHER" id="PTHR47959">
    <property type="entry name" value="ATP-DEPENDENT RNA HELICASE RHLE-RELATED"/>
    <property type="match status" value="1"/>
</dbReference>
<comment type="similarity">
    <text evidence="2">In the central section; belongs to the CRISPR-associated helicase Cas3 family.</text>
</comment>
<comment type="caution">
    <text evidence="12">The sequence shown here is derived from an EMBL/GenBank/DDBJ whole genome shotgun (WGS) entry which is preliminary data.</text>
</comment>
<gene>
    <name evidence="12" type="ORF">RU96_GL002100</name>
</gene>
<dbReference type="GO" id="GO:0003724">
    <property type="term" value="F:RNA helicase activity"/>
    <property type="evidence" value="ECO:0007669"/>
    <property type="project" value="TreeGrafter"/>
</dbReference>
<dbReference type="InterPro" id="IPR006483">
    <property type="entry name" value="CRISPR-assoc_Cas3_HD"/>
</dbReference>
<keyword evidence="6" id="KW-0378">Hydrolase</keyword>
<keyword evidence="3" id="KW-0540">Nuclease</keyword>
<accession>A0A1L8R7V9</accession>
<dbReference type="InterPro" id="IPR011545">
    <property type="entry name" value="DEAD/DEAH_box_helicase_dom"/>
</dbReference>
<dbReference type="RefSeq" id="WP_071864450.1">
    <property type="nucleotide sequence ID" value="NZ_JBHLVQ010000007.1"/>
</dbReference>
<dbReference type="NCBIfam" id="TIGR01587">
    <property type="entry name" value="cas3_core"/>
    <property type="match status" value="1"/>
</dbReference>
<name>A0A1L8R7V9_9ENTE</name>
<dbReference type="InterPro" id="IPR001650">
    <property type="entry name" value="Helicase_C-like"/>
</dbReference>
<dbReference type="CDD" id="cd09641">
    <property type="entry name" value="Cas3''_I"/>
    <property type="match status" value="1"/>
</dbReference>
<comment type="similarity">
    <text evidence="1">In the N-terminal section; belongs to the CRISPR-associated nuclease Cas3-HD family.</text>
</comment>
<keyword evidence="4" id="KW-0479">Metal-binding</keyword>
<evidence type="ECO:0000256" key="10">
    <source>
        <dbReference type="ARBA" id="ARBA00038437"/>
    </source>
</evidence>
<dbReference type="InterPro" id="IPR014001">
    <property type="entry name" value="Helicase_ATP-bd"/>
</dbReference>
<dbReference type="InterPro" id="IPR038257">
    <property type="entry name" value="CRISPR-assoc_Cas3_HD_sf"/>
</dbReference>
<dbReference type="GO" id="GO:0004518">
    <property type="term" value="F:nuclease activity"/>
    <property type="evidence" value="ECO:0007669"/>
    <property type="project" value="UniProtKB-KW"/>
</dbReference>
<evidence type="ECO:0000256" key="2">
    <source>
        <dbReference type="ARBA" id="ARBA00009046"/>
    </source>
</evidence>
<comment type="similarity">
    <text evidence="10">Belongs to the DEAD box helicase family.</text>
</comment>
<dbReference type="PROSITE" id="PS51643">
    <property type="entry name" value="HD_CAS3"/>
    <property type="match status" value="1"/>
</dbReference>
<keyword evidence="8" id="KW-0067">ATP-binding</keyword>
<feature type="domain" description="HD Cas3-type" evidence="11">
    <location>
        <begin position="5"/>
        <end position="182"/>
    </location>
</feature>
<dbReference type="GO" id="GO:0051607">
    <property type="term" value="P:defense response to virus"/>
    <property type="evidence" value="ECO:0007669"/>
    <property type="project" value="UniProtKB-KW"/>
</dbReference>
<dbReference type="Pfam" id="PF00270">
    <property type="entry name" value="DEAD"/>
    <property type="match status" value="1"/>
</dbReference>
<evidence type="ECO:0000256" key="6">
    <source>
        <dbReference type="ARBA" id="ARBA00022801"/>
    </source>
</evidence>
<dbReference type="GO" id="GO:0016787">
    <property type="term" value="F:hydrolase activity"/>
    <property type="evidence" value="ECO:0007669"/>
    <property type="project" value="UniProtKB-KW"/>
</dbReference>